<dbReference type="InterPro" id="IPR027417">
    <property type="entry name" value="P-loop_NTPase"/>
</dbReference>
<protein>
    <submittedName>
        <fullName evidence="8">Guanine nucleotide-binding protein alpha subunit</fullName>
    </submittedName>
</protein>
<dbReference type="FunFam" id="3.40.50.300:FF:000692">
    <property type="entry name" value="Guanine nucleotide-binding protein subunit alpha"/>
    <property type="match status" value="1"/>
</dbReference>
<dbReference type="InterPro" id="IPR011025">
    <property type="entry name" value="GproteinA_insert"/>
</dbReference>
<dbReference type="GO" id="GO:0000750">
    <property type="term" value="P:pheromone-dependent signal transduction involved in conjugation with cellular fusion"/>
    <property type="evidence" value="ECO:0007669"/>
    <property type="project" value="TreeGrafter"/>
</dbReference>
<accession>A0A218ZHA4</accession>
<feature type="binding site" evidence="6">
    <location>
        <begin position="175"/>
        <end position="181"/>
    </location>
    <ligand>
        <name>GTP</name>
        <dbReference type="ChEBI" id="CHEBI:37565"/>
    </ligand>
</feature>
<dbReference type="PANTHER" id="PTHR10218">
    <property type="entry name" value="GTP-BINDING PROTEIN ALPHA SUBUNIT"/>
    <property type="match status" value="1"/>
</dbReference>
<reference evidence="8 9" key="1">
    <citation type="submission" date="2017-04" db="EMBL/GenBank/DDBJ databases">
        <title>Draft genome sequence of Marssonina coronaria NL1: causal agent of apple blotch.</title>
        <authorList>
            <person name="Cheng Q."/>
        </authorList>
    </citation>
    <scope>NUCLEOTIDE SEQUENCE [LARGE SCALE GENOMIC DNA]</scope>
    <source>
        <strain evidence="8 9">NL1</strain>
    </source>
</reference>
<dbReference type="SUPFAM" id="SSF52540">
    <property type="entry name" value="P-loop containing nucleoside triphosphate hydrolases"/>
    <property type="match status" value="1"/>
</dbReference>
<dbReference type="GO" id="GO:0005525">
    <property type="term" value="F:GTP binding"/>
    <property type="evidence" value="ECO:0007669"/>
    <property type="project" value="UniProtKB-KW"/>
</dbReference>
<evidence type="ECO:0000256" key="1">
    <source>
        <dbReference type="ARBA" id="ARBA00007976"/>
    </source>
</evidence>
<dbReference type="GO" id="GO:0031683">
    <property type="term" value="F:G-protein beta/gamma-subunit complex binding"/>
    <property type="evidence" value="ECO:0007669"/>
    <property type="project" value="InterPro"/>
</dbReference>
<dbReference type="CDD" id="cd00066">
    <property type="entry name" value="G-alpha"/>
    <property type="match status" value="1"/>
</dbReference>
<dbReference type="GO" id="GO:0007186">
    <property type="term" value="P:G protein-coupled receptor signaling pathway"/>
    <property type="evidence" value="ECO:0007669"/>
    <property type="project" value="InterPro"/>
</dbReference>
<keyword evidence="5" id="KW-0807">Transducer</keyword>
<evidence type="ECO:0000256" key="7">
    <source>
        <dbReference type="PIRSR" id="PIRSR601019-2"/>
    </source>
</evidence>
<evidence type="ECO:0000256" key="5">
    <source>
        <dbReference type="ARBA" id="ARBA00023224"/>
    </source>
</evidence>
<evidence type="ECO:0000256" key="3">
    <source>
        <dbReference type="ARBA" id="ARBA00022741"/>
    </source>
</evidence>
<dbReference type="FunFam" id="1.10.400.10:FF:000001">
    <property type="entry name" value="Guanine nucleotide-binding protein G(I) subunit alpha"/>
    <property type="match status" value="1"/>
</dbReference>
<feature type="binding site" evidence="7">
    <location>
        <position position="181"/>
    </location>
    <ligand>
        <name>Mg(2+)</name>
        <dbReference type="ChEBI" id="CHEBI:18420"/>
    </ligand>
</feature>
<dbReference type="EMBL" id="MZNU01000006">
    <property type="protein sequence ID" value="OWP07368.1"/>
    <property type="molecule type" value="Genomic_DNA"/>
</dbReference>
<dbReference type="PROSITE" id="PS51882">
    <property type="entry name" value="G_ALPHA"/>
    <property type="match status" value="1"/>
</dbReference>
<dbReference type="InParanoid" id="A0A218ZHA4"/>
<feature type="binding site" evidence="6">
    <location>
        <begin position="43"/>
        <end position="48"/>
    </location>
    <ligand>
        <name>GTP</name>
        <dbReference type="ChEBI" id="CHEBI:37565"/>
    </ligand>
</feature>
<keyword evidence="9" id="KW-1185">Reference proteome</keyword>
<dbReference type="AlphaFoldDB" id="A0A218ZHA4"/>
<dbReference type="OrthoDB" id="5817230at2759"/>
<name>A0A218ZHA4_9HELO</name>
<keyword evidence="7" id="KW-0460">Magnesium</keyword>
<evidence type="ECO:0000313" key="9">
    <source>
        <dbReference type="Proteomes" id="UP000242519"/>
    </source>
</evidence>
<gene>
    <name evidence="8" type="ORF">B2J93_6147</name>
</gene>
<comment type="similarity">
    <text evidence="1">Belongs to the G-alpha family. G(q) subfamily.</text>
</comment>
<proteinExistence type="inferred from homology"/>
<feature type="binding site" evidence="6">
    <location>
        <position position="325"/>
    </location>
    <ligand>
        <name>GTP</name>
        <dbReference type="ChEBI" id="CHEBI:37565"/>
    </ligand>
</feature>
<dbReference type="GO" id="GO:0005737">
    <property type="term" value="C:cytoplasm"/>
    <property type="evidence" value="ECO:0007669"/>
    <property type="project" value="TreeGrafter"/>
</dbReference>
<dbReference type="Gene3D" id="3.40.50.300">
    <property type="entry name" value="P-loop containing nucleotide triphosphate hydrolases"/>
    <property type="match status" value="1"/>
</dbReference>
<dbReference type="GO" id="GO:0003924">
    <property type="term" value="F:GTPase activity"/>
    <property type="evidence" value="ECO:0007669"/>
    <property type="project" value="InterPro"/>
</dbReference>
<dbReference type="SUPFAM" id="SSF47895">
    <property type="entry name" value="Transducin (alpha subunit), insertion domain"/>
    <property type="match status" value="1"/>
</dbReference>
<dbReference type="InterPro" id="IPR002975">
    <property type="entry name" value="Fungi_Gprotein_alpha"/>
</dbReference>
<evidence type="ECO:0000313" key="8">
    <source>
        <dbReference type="EMBL" id="OWP07368.1"/>
    </source>
</evidence>
<sequence>MGCGMSTEEKEGKARNEEIENQLKRDKMMQRNEIKMLLLGAGESGKSTILKQMKLIHEGGYSRDERESFKEIIFSNTVQSMRVILEAMESLELPLDDQRAEYHVQTIFMQPQQIEGDNLPPEVGNAISALWRDAGVQDCFKRSREYQLNDSAKYYFDNIDRISVHDYMPNDQDVLRSRVKTTGITETTFIIGDLTYRMFDVGGQRSERKKWIHCFENVTTILFLVAISEYDQLLFEDETVNRMQEALTLFDSICNSRWFIKTSIILFLNKIDRFKEKLPVSPMKNYFPDYEGGEDYNLACDYILNRFVSLNQHETKQIYTHFTCATDTTQIRFVMAAVNAALRVLCTDILIELEKPLSASASAPSPSSPFTLLTTVDCARAKDEYHAFLAATVRFLYAVQELQMRWSWSPESGVFEGVGWMQALWASRRTNPQHLSFIEQQMSLYAETGCFGKSKEVLRRGVEVVEYLNDLMDLFR</sequence>
<organism evidence="8 9">
    <name type="scientific">Diplocarpon coronariae</name>
    <dbReference type="NCBI Taxonomy" id="2795749"/>
    <lineage>
        <taxon>Eukaryota</taxon>
        <taxon>Fungi</taxon>
        <taxon>Dikarya</taxon>
        <taxon>Ascomycota</taxon>
        <taxon>Pezizomycotina</taxon>
        <taxon>Leotiomycetes</taxon>
        <taxon>Helotiales</taxon>
        <taxon>Drepanopezizaceae</taxon>
        <taxon>Diplocarpon</taxon>
    </lineage>
</organism>
<dbReference type="FunCoup" id="A0A218ZHA4">
    <property type="interactions" value="440"/>
</dbReference>
<dbReference type="PRINTS" id="PR00318">
    <property type="entry name" value="GPROTEINA"/>
</dbReference>
<evidence type="ECO:0000256" key="2">
    <source>
        <dbReference type="ARBA" id="ARBA00022723"/>
    </source>
</evidence>
<dbReference type="Pfam" id="PF00503">
    <property type="entry name" value="G-alpha"/>
    <property type="match status" value="1"/>
</dbReference>
<dbReference type="GO" id="GO:0046872">
    <property type="term" value="F:metal ion binding"/>
    <property type="evidence" value="ECO:0007669"/>
    <property type="project" value="UniProtKB-KW"/>
</dbReference>
<evidence type="ECO:0000256" key="4">
    <source>
        <dbReference type="ARBA" id="ARBA00023134"/>
    </source>
</evidence>
<dbReference type="Gene3D" id="1.10.400.10">
    <property type="entry name" value="GI Alpha 1, domain 2-like"/>
    <property type="match status" value="1"/>
</dbReference>
<keyword evidence="4 6" id="KW-0342">GTP-binding</keyword>
<dbReference type="PRINTS" id="PR01241">
    <property type="entry name" value="GPROTEINAFNG"/>
</dbReference>
<dbReference type="PANTHER" id="PTHR10218:SF302">
    <property type="entry name" value="GUANINE NUCLEOTIDE-BINDING PROTEIN ALPHA-5 SUBUNIT"/>
    <property type="match status" value="1"/>
</dbReference>
<keyword evidence="3 6" id="KW-0547">Nucleotide-binding</keyword>
<dbReference type="InterPro" id="IPR001019">
    <property type="entry name" value="Gprotein_alpha_su"/>
</dbReference>
<feature type="binding site" evidence="7">
    <location>
        <position position="47"/>
    </location>
    <ligand>
        <name>Mg(2+)</name>
        <dbReference type="ChEBI" id="CHEBI:18420"/>
    </ligand>
</feature>
<keyword evidence="2 7" id="KW-0479">Metal-binding</keyword>
<dbReference type="GO" id="GO:0005834">
    <property type="term" value="C:heterotrimeric G-protein complex"/>
    <property type="evidence" value="ECO:0007669"/>
    <property type="project" value="InterPro"/>
</dbReference>
<dbReference type="FunFam" id="3.40.50.300:FF:000051">
    <property type="entry name" value="Guanine nucleotide-binding protein subunit alpha"/>
    <property type="match status" value="1"/>
</dbReference>
<evidence type="ECO:0000256" key="6">
    <source>
        <dbReference type="PIRSR" id="PIRSR601019-1"/>
    </source>
</evidence>
<comment type="caution">
    <text evidence="8">The sequence shown here is derived from an EMBL/GenBank/DDBJ whole genome shotgun (WGS) entry which is preliminary data.</text>
</comment>
<dbReference type="Proteomes" id="UP000242519">
    <property type="component" value="Unassembled WGS sequence"/>
</dbReference>
<feature type="binding site" evidence="6">
    <location>
        <begin position="150"/>
        <end position="151"/>
    </location>
    <ligand>
        <name>GTP</name>
        <dbReference type="ChEBI" id="CHEBI:37565"/>
    </ligand>
</feature>
<dbReference type="STRING" id="503106.A0A218ZHA4"/>
<dbReference type="GO" id="GO:0001664">
    <property type="term" value="F:G protein-coupled receptor binding"/>
    <property type="evidence" value="ECO:0007669"/>
    <property type="project" value="InterPro"/>
</dbReference>
<feature type="binding site" evidence="6">
    <location>
        <begin position="269"/>
        <end position="272"/>
    </location>
    <ligand>
        <name>GTP</name>
        <dbReference type="ChEBI" id="CHEBI:37565"/>
    </ligand>
</feature>
<feature type="binding site" evidence="6">
    <location>
        <begin position="200"/>
        <end position="204"/>
    </location>
    <ligand>
        <name>GTP</name>
        <dbReference type="ChEBI" id="CHEBI:37565"/>
    </ligand>
</feature>
<dbReference type="SMART" id="SM00275">
    <property type="entry name" value="G_alpha"/>
    <property type="match status" value="1"/>
</dbReference>